<dbReference type="Gene3D" id="1.10.600.10">
    <property type="entry name" value="Farnesyl Diphosphate Synthase"/>
    <property type="match status" value="1"/>
</dbReference>
<dbReference type="SFLD" id="SFLDS00005">
    <property type="entry name" value="Isoprenoid_Synthase_Type_I"/>
    <property type="match status" value="1"/>
</dbReference>
<dbReference type="InterPro" id="IPR008949">
    <property type="entry name" value="Isoprenoid_synthase_dom_sf"/>
</dbReference>
<dbReference type="Pfam" id="PF00494">
    <property type="entry name" value="SQS_PSY"/>
    <property type="match status" value="1"/>
</dbReference>
<accession>A0A4D6BX71</accession>
<evidence type="ECO:0000256" key="3">
    <source>
        <dbReference type="ARBA" id="ARBA00012396"/>
    </source>
</evidence>
<dbReference type="FunFam" id="1.10.600.10:FF:000004">
    <property type="entry name" value="Phytoene synthase chloroplastic"/>
    <property type="match status" value="1"/>
</dbReference>
<proteinExistence type="evidence at transcript level"/>
<organism evidence="6">
    <name type="scientific">Tetraselmis suecica</name>
    <dbReference type="NCBI Taxonomy" id="270643"/>
    <lineage>
        <taxon>Eukaryota</taxon>
        <taxon>Viridiplantae</taxon>
        <taxon>Chlorophyta</taxon>
        <taxon>core chlorophytes</taxon>
        <taxon>Chlorodendrophyceae</taxon>
        <taxon>Chlorodendrales</taxon>
        <taxon>Chlorodendraceae</taxon>
        <taxon>Tetraselmis</taxon>
    </lineage>
</organism>
<dbReference type="EC" id="2.5.1.32" evidence="3"/>
<dbReference type="SUPFAM" id="SSF48576">
    <property type="entry name" value="Terpenoid synthases"/>
    <property type="match status" value="1"/>
</dbReference>
<dbReference type="GO" id="GO:0016117">
    <property type="term" value="P:carotenoid biosynthetic process"/>
    <property type="evidence" value="ECO:0007669"/>
    <property type="project" value="UniProtKB-KW"/>
</dbReference>
<protein>
    <recommendedName>
        <fullName evidence="3">15-cis-phytoene synthase</fullName>
        <ecNumber evidence="3">2.5.1.32</ecNumber>
    </recommendedName>
</protein>
<evidence type="ECO:0000313" key="6">
    <source>
        <dbReference type="EMBL" id="QBX92787.1"/>
    </source>
</evidence>
<evidence type="ECO:0000256" key="5">
    <source>
        <dbReference type="ARBA" id="ARBA00022746"/>
    </source>
</evidence>
<sequence>MAPSTLAASAASTSTACSSSGCARRSISSVTSLRRPRGVTISSASRRVSAPLTVLATMVGPDKTSTFQATGAAAAAAAAAESAVERKNRQTERQQALVRLSGKEIEERAMRLQIETHLAYPNGRPELAPKIDPEVLEQAYQRCGAVTADYAKTFYLGTQLMTPEKAKAIWAIYVWCRRTDELVDGPNSSRITPEALDRWEERLEALFAGRPYDILDAALTDTISKFPLHIQPFRDMIDGMRLDLFKLRYKTYDELYGYCYMVAGTVALMSTPVMGIDPSYEGDLEPVYRAALALGTANQLTNILRDVGEDINERSRIYVPLDDLERFDITEKEVLAGLFARTTGEVDDRWKQFMHFQISRAREYFEASENGVNYLDANARWPVWSALVLYQMILDKIVDNDYNNFTQRAYVPKSQKMLSLPKSAAYAALGSKLYDLREAGVQI</sequence>
<reference evidence="6" key="1">
    <citation type="journal article" date="2019" name="Mol. Biol. Rep.">
        <title>Differential transcriptional responses of carotenoid biosynthesis genes in the marine green alga Tetraselmis suecica exposed to redox and non-redox active metals.</title>
        <authorList>
            <person name="Sathasivam R."/>
            <person name="Ki J.S."/>
        </authorList>
    </citation>
    <scope>NUCLEOTIDE SEQUENCE</scope>
    <source>
        <strain evidence="6">P-039</strain>
    </source>
</reference>
<dbReference type="SFLD" id="SFLDG01018">
    <property type="entry name" value="Squalene/Phytoene_Synthase_Lik"/>
    <property type="match status" value="1"/>
</dbReference>
<keyword evidence="4" id="KW-0808">Transferase</keyword>
<dbReference type="GO" id="GO:0051996">
    <property type="term" value="F:squalene synthase [NAD(P)H] activity"/>
    <property type="evidence" value="ECO:0007669"/>
    <property type="project" value="InterPro"/>
</dbReference>
<dbReference type="GO" id="GO:0009536">
    <property type="term" value="C:plastid"/>
    <property type="evidence" value="ECO:0007669"/>
    <property type="project" value="UniProtKB-ARBA"/>
</dbReference>
<dbReference type="SFLD" id="SFLDG01212">
    <property type="entry name" value="Phytoene_synthase_like"/>
    <property type="match status" value="1"/>
</dbReference>
<dbReference type="CDD" id="cd00683">
    <property type="entry name" value="Trans_IPPS_HH"/>
    <property type="match status" value="1"/>
</dbReference>
<dbReference type="InterPro" id="IPR044843">
    <property type="entry name" value="Trans_IPPS_bact-type"/>
</dbReference>
<dbReference type="GO" id="GO:0004311">
    <property type="term" value="F:geranylgeranyl diphosphate synthase activity"/>
    <property type="evidence" value="ECO:0007669"/>
    <property type="project" value="InterPro"/>
</dbReference>
<dbReference type="InterPro" id="IPR002060">
    <property type="entry name" value="Squ/phyt_synthse"/>
</dbReference>
<comment type="similarity">
    <text evidence="2">Belongs to the phytoene/squalene synthase family.</text>
</comment>
<dbReference type="InterPro" id="IPR033904">
    <property type="entry name" value="Trans_IPPS_HH"/>
</dbReference>
<evidence type="ECO:0000256" key="1">
    <source>
        <dbReference type="ARBA" id="ARBA00001805"/>
    </source>
</evidence>
<evidence type="ECO:0000256" key="4">
    <source>
        <dbReference type="ARBA" id="ARBA00022679"/>
    </source>
</evidence>
<comment type="catalytic activity">
    <reaction evidence="1">
        <text>2 (2E,6E,10E)-geranylgeranyl diphosphate = 15-cis-phytoene + 2 diphosphate</text>
        <dbReference type="Rhea" id="RHEA:34475"/>
        <dbReference type="ChEBI" id="CHEBI:27787"/>
        <dbReference type="ChEBI" id="CHEBI:33019"/>
        <dbReference type="ChEBI" id="CHEBI:58756"/>
        <dbReference type="EC" id="2.5.1.32"/>
    </reaction>
</comment>
<dbReference type="PANTHER" id="PTHR31480">
    <property type="entry name" value="BIFUNCTIONAL LYCOPENE CYCLASE/PHYTOENE SYNTHASE"/>
    <property type="match status" value="1"/>
</dbReference>
<name>A0A4D6BX71_9CHLO</name>
<dbReference type="EMBL" id="MH457252">
    <property type="protein sequence ID" value="QBX92787.1"/>
    <property type="molecule type" value="mRNA"/>
</dbReference>
<dbReference type="PROSITE" id="PS01045">
    <property type="entry name" value="SQUALEN_PHYTOEN_SYN_2"/>
    <property type="match status" value="1"/>
</dbReference>
<dbReference type="AlphaFoldDB" id="A0A4D6BX71"/>
<keyword evidence="5" id="KW-0125">Carotenoid biosynthesis</keyword>
<dbReference type="InterPro" id="IPR019845">
    <property type="entry name" value="Squalene/phytoene_synthase_CS"/>
</dbReference>
<dbReference type="GO" id="GO:0046905">
    <property type="term" value="F:15-cis-phytoene synthase activity"/>
    <property type="evidence" value="ECO:0007669"/>
    <property type="project" value="UniProtKB-EC"/>
</dbReference>
<evidence type="ECO:0000256" key="2">
    <source>
        <dbReference type="ARBA" id="ARBA00006251"/>
    </source>
</evidence>